<evidence type="ECO:0000256" key="3">
    <source>
        <dbReference type="ARBA" id="ARBA00022763"/>
    </source>
</evidence>
<keyword evidence="1 7" id="KW-0436">Ligase</keyword>
<proteinExistence type="inferred from homology"/>
<evidence type="ECO:0000259" key="8">
    <source>
        <dbReference type="SMART" id="SM00532"/>
    </source>
</evidence>
<dbReference type="Proteomes" id="UP000501168">
    <property type="component" value="Chromosome"/>
</dbReference>
<evidence type="ECO:0000256" key="2">
    <source>
        <dbReference type="ARBA" id="ARBA00022705"/>
    </source>
</evidence>
<accession>A0A6G9IEF6</accession>
<dbReference type="PIRSF" id="PIRSF001604">
    <property type="entry name" value="LigA"/>
    <property type="match status" value="1"/>
</dbReference>
<evidence type="ECO:0000313" key="9">
    <source>
        <dbReference type="EMBL" id="QIQ21970.1"/>
    </source>
</evidence>
<dbReference type="InterPro" id="IPR013839">
    <property type="entry name" value="DNAligase_adenylation"/>
</dbReference>
<keyword evidence="10" id="KW-1185">Reference proteome</keyword>
<dbReference type="EMBL" id="CP050253">
    <property type="protein sequence ID" value="QIQ21970.1"/>
    <property type="molecule type" value="Genomic_DNA"/>
</dbReference>
<dbReference type="InterPro" id="IPR001679">
    <property type="entry name" value="DNA_ligase"/>
</dbReference>
<dbReference type="InterPro" id="IPR050326">
    <property type="entry name" value="NAD_dep_DNA_ligaseB"/>
</dbReference>
<dbReference type="KEGG" id="orb:IPMB12_09920"/>
<dbReference type="AlphaFoldDB" id="A0A6G9IEF6"/>
<protein>
    <recommendedName>
        <fullName evidence="7">DNA ligase B</fullName>
        <ecNumber evidence="7">6.5.1.2</ecNumber>
    </recommendedName>
    <alternativeName>
        <fullName evidence="7">Polydeoxyribonucleotide synthase [NAD(+)] B</fullName>
    </alternativeName>
</protein>
<evidence type="ECO:0000313" key="10">
    <source>
        <dbReference type="Proteomes" id="UP000501168"/>
    </source>
</evidence>
<dbReference type="SUPFAM" id="SSF56091">
    <property type="entry name" value="DNA ligase/mRNA capping enzyme, catalytic domain"/>
    <property type="match status" value="1"/>
</dbReference>
<dbReference type="InterPro" id="IPR020923">
    <property type="entry name" value="DNA_ligase_B"/>
</dbReference>
<dbReference type="PANTHER" id="PTHR47810">
    <property type="entry name" value="DNA LIGASE"/>
    <property type="match status" value="1"/>
</dbReference>
<dbReference type="NCBIfam" id="NF005987">
    <property type="entry name" value="PRK08097.1"/>
    <property type="match status" value="1"/>
</dbReference>
<dbReference type="EC" id="6.5.1.2" evidence="7"/>
<evidence type="ECO:0000256" key="6">
    <source>
        <dbReference type="ARBA" id="ARBA00034005"/>
    </source>
</evidence>
<keyword evidence="3 7" id="KW-0227">DNA damage</keyword>
<dbReference type="FunCoup" id="A0A6G9IEF6">
    <property type="interactions" value="71"/>
</dbReference>
<evidence type="ECO:0000256" key="7">
    <source>
        <dbReference type="HAMAP-Rule" id="MF_01587"/>
    </source>
</evidence>
<dbReference type="RefSeq" id="WP_166917267.1">
    <property type="nucleotide sequence ID" value="NZ_CP050253.1"/>
</dbReference>
<dbReference type="InterPro" id="IPR004150">
    <property type="entry name" value="NAD_DNA_ligase_OB"/>
</dbReference>
<gene>
    <name evidence="7 9" type="primary">ligB</name>
    <name evidence="9" type="ORF">IPMB12_09920</name>
</gene>
<dbReference type="Gene3D" id="3.30.470.30">
    <property type="entry name" value="DNA ligase/mRNA capping enzyme"/>
    <property type="match status" value="1"/>
</dbReference>
<name>A0A6G9IEF6_9GAMM</name>
<comment type="catalytic activity">
    <reaction evidence="6 7">
        <text>NAD(+) + (deoxyribonucleotide)n-3'-hydroxyl + 5'-phospho-(deoxyribonucleotide)m = (deoxyribonucleotide)n+m + AMP + beta-nicotinamide D-nucleotide.</text>
        <dbReference type="EC" id="6.5.1.2"/>
    </reaction>
</comment>
<dbReference type="InterPro" id="IPR010994">
    <property type="entry name" value="RuvA_2-like"/>
</dbReference>
<dbReference type="SUPFAM" id="SSF50249">
    <property type="entry name" value="Nucleic acid-binding proteins"/>
    <property type="match status" value="1"/>
</dbReference>
<dbReference type="InterPro" id="IPR013840">
    <property type="entry name" value="DNAligase_N"/>
</dbReference>
<evidence type="ECO:0000256" key="1">
    <source>
        <dbReference type="ARBA" id="ARBA00022598"/>
    </source>
</evidence>
<sequence length="561" mass="64561">MKTLRIFLLCLLPVIGYTNCPDYSEFQAEKELSSLASQIAIWDQAYFEQGQSLINDEVYDQVLLRYQQLQSCFPDYQITTTAQKVVENNKVIHPAVHTGVNKLYDEREIEKWMTVSPTELWAQPKVDGVAVTLIYEQGELVSAISRGDGYYGENWLDKIKQIPNIPKIILTEQPTVILQGELFWHVNGHIQHQEGSNNYRSKVAGLLMSKIPENKNLQQIHFWVWEWANGPLTMPDRLEGLAKMGFVFGVNDTLKITSFTQARNYREELFHSPLNYPTDGIIIRQGYRPMYDSWQVKPPYWVIAWKYPVQEKLTTVTNIEFNIGRTGKISTIVKVEPIEIDGKVVSRVYLGSLNEFIRKNIGIGDSVTVTLSGQSIPQLQSVILRASERQTVSIPAKEHFNFSSCFNYSELCHKQFLSRLVWLSGKQGLYFHKIAEGTWLKLIQAKQLTTLTDWLNLTTDDLKSVNGIGQKQAVQIYEQFQLAKQLSFLQWLSAMGFVGLVDEVNQYHWQDLLIWSVSDWQLKMYLSKAKAQEYYQLIHSNEIKDSINLLTEQNIAGFGLH</sequence>
<dbReference type="Pfam" id="PF03120">
    <property type="entry name" value="OB_DNA_ligase"/>
    <property type="match status" value="1"/>
</dbReference>
<keyword evidence="2 7" id="KW-0235">DNA replication</keyword>
<dbReference type="Gene3D" id="2.40.50.140">
    <property type="entry name" value="Nucleic acid-binding proteins"/>
    <property type="match status" value="1"/>
</dbReference>
<dbReference type="SUPFAM" id="SSF47781">
    <property type="entry name" value="RuvA domain 2-like"/>
    <property type="match status" value="1"/>
</dbReference>
<dbReference type="SMART" id="SM00532">
    <property type="entry name" value="LIGANc"/>
    <property type="match status" value="1"/>
</dbReference>
<dbReference type="GO" id="GO:0006260">
    <property type="term" value="P:DNA replication"/>
    <property type="evidence" value="ECO:0007669"/>
    <property type="project" value="UniProtKB-KW"/>
</dbReference>
<organism evidence="9 10">
    <name type="scientific">Zophobihabitans entericus</name>
    <dbReference type="NCBI Taxonomy" id="1635327"/>
    <lineage>
        <taxon>Bacteria</taxon>
        <taxon>Pseudomonadati</taxon>
        <taxon>Pseudomonadota</taxon>
        <taxon>Gammaproteobacteria</taxon>
        <taxon>Orbales</taxon>
        <taxon>Orbaceae</taxon>
        <taxon>Zophobihabitans</taxon>
    </lineage>
</organism>
<dbReference type="InterPro" id="IPR012340">
    <property type="entry name" value="NA-bd_OB-fold"/>
</dbReference>
<dbReference type="GO" id="GO:0006281">
    <property type="term" value="P:DNA repair"/>
    <property type="evidence" value="ECO:0007669"/>
    <property type="project" value="UniProtKB-KW"/>
</dbReference>
<dbReference type="HAMAP" id="MF_01587">
    <property type="entry name" value="DNA_ligase_B"/>
    <property type="match status" value="1"/>
</dbReference>
<dbReference type="Pfam" id="PF01653">
    <property type="entry name" value="DNA_ligase_aden"/>
    <property type="match status" value="1"/>
</dbReference>
<keyword evidence="4 7" id="KW-0520">NAD</keyword>
<keyword evidence="5 7" id="KW-0234">DNA repair</keyword>
<dbReference type="PROSITE" id="PS01055">
    <property type="entry name" value="DNA_LIGASE_N1"/>
    <property type="match status" value="1"/>
</dbReference>
<feature type="domain" description="NAD-dependent DNA ligase N-terminal" evidence="8">
    <location>
        <begin position="27"/>
        <end position="428"/>
    </location>
</feature>
<reference evidence="9 10" key="1">
    <citation type="submission" date="2020-03" db="EMBL/GenBank/DDBJ databases">
        <title>Complete genome sequence of Orbus sp. IPMB12 (BCRC 80908).</title>
        <authorList>
            <person name="Lo W.-S."/>
            <person name="Chang T.-H."/>
            <person name="Kuo C.-H."/>
        </authorList>
    </citation>
    <scope>NUCLEOTIDE SEQUENCE [LARGE SCALE GENOMIC DNA]</scope>
    <source>
        <strain evidence="9 10">IPMB12</strain>
    </source>
</reference>
<dbReference type="GO" id="GO:0003911">
    <property type="term" value="F:DNA ligase (NAD+) activity"/>
    <property type="evidence" value="ECO:0007669"/>
    <property type="project" value="UniProtKB-UniRule"/>
</dbReference>
<dbReference type="PANTHER" id="PTHR47810:SF1">
    <property type="entry name" value="DNA LIGASE B"/>
    <property type="match status" value="1"/>
</dbReference>
<feature type="active site" description="N6-AMP-lysine intermediate" evidence="7">
    <location>
        <position position="125"/>
    </location>
</feature>
<evidence type="ECO:0000256" key="4">
    <source>
        <dbReference type="ARBA" id="ARBA00023027"/>
    </source>
</evidence>
<comment type="function">
    <text evidence="7">Catalyzes the formation of phosphodiester linkages between 5'-phosphoryl and 3'-hydroxyl groups in double-stranded DNA using NAD as a coenzyme and as the energy source for the reaction.</text>
</comment>
<dbReference type="InParanoid" id="A0A6G9IEF6"/>
<dbReference type="Gene3D" id="1.10.287.610">
    <property type="entry name" value="Helix hairpin bin"/>
    <property type="match status" value="1"/>
</dbReference>
<evidence type="ECO:0000256" key="5">
    <source>
        <dbReference type="ARBA" id="ARBA00023204"/>
    </source>
</evidence>
<comment type="similarity">
    <text evidence="7">Belongs to the NAD-dependent DNA ligase family. LigB subfamily.</text>
</comment>
<dbReference type="InterPro" id="IPR018239">
    <property type="entry name" value="DNA_ligase_AS"/>
</dbReference>